<dbReference type="EMBL" id="CAJNOL010000170">
    <property type="protein sequence ID" value="CAF0904321.1"/>
    <property type="molecule type" value="Genomic_DNA"/>
</dbReference>
<evidence type="ECO:0000256" key="1">
    <source>
        <dbReference type="ARBA" id="ARBA00022737"/>
    </source>
</evidence>
<dbReference type="Proteomes" id="UP000663854">
    <property type="component" value="Unassembled WGS sequence"/>
</dbReference>
<dbReference type="Pfam" id="PF14912">
    <property type="entry name" value="THEG"/>
    <property type="match status" value="2"/>
</dbReference>
<dbReference type="SMART" id="SM00705">
    <property type="entry name" value="THEG"/>
    <property type="match status" value="3"/>
</dbReference>
<dbReference type="PANTHER" id="PTHR15901:SF16">
    <property type="entry name" value="TESTICULAR HAPLOID EXPRESSED GENE PROTEIN"/>
    <property type="match status" value="1"/>
</dbReference>
<keyword evidence="1" id="KW-0677">Repeat</keyword>
<keyword evidence="4" id="KW-1185">Reference proteome</keyword>
<dbReference type="AlphaFoldDB" id="A0A813ZTP6"/>
<sequence length="170" mass="19647">MNDEHTMRSQINSSHPSRLTRYSGRHFDFLDTRHSVFSRSTYYNDLHSIHPWLRHPCSRYSGIAFSTLHAAPCSARTEELARPKIKRERLIRQEFFDNFTNYAYSGVKPTALAAECSNRLIILARPKKTPAGFMSGYILPRDVPEGALRAHITGRIEELAKPRHNKNTYM</sequence>
<dbReference type="InterPro" id="IPR042401">
    <property type="entry name" value="SPMAP2-like"/>
</dbReference>
<proteinExistence type="predicted"/>
<evidence type="ECO:0000313" key="2">
    <source>
        <dbReference type="EMBL" id="CAF0858082.1"/>
    </source>
</evidence>
<comment type="caution">
    <text evidence="3">The sequence shown here is derived from an EMBL/GenBank/DDBJ whole genome shotgun (WGS) entry which is preliminary data.</text>
</comment>
<gene>
    <name evidence="3" type="ORF">JXQ802_LOCUS9311</name>
    <name evidence="2" type="ORF">PYM288_LOCUS7414</name>
</gene>
<reference evidence="3" key="1">
    <citation type="submission" date="2021-02" db="EMBL/GenBank/DDBJ databases">
        <authorList>
            <person name="Nowell W R."/>
        </authorList>
    </citation>
    <scope>NUCLEOTIDE SEQUENCE</scope>
</reference>
<organism evidence="3 4">
    <name type="scientific">Rotaria sordida</name>
    <dbReference type="NCBI Taxonomy" id="392033"/>
    <lineage>
        <taxon>Eukaryota</taxon>
        <taxon>Metazoa</taxon>
        <taxon>Spiralia</taxon>
        <taxon>Gnathifera</taxon>
        <taxon>Rotifera</taxon>
        <taxon>Eurotatoria</taxon>
        <taxon>Bdelloidea</taxon>
        <taxon>Philodinida</taxon>
        <taxon>Philodinidae</taxon>
        <taxon>Rotaria</taxon>
    </lineage>
</organism>
<accession>A0A813ZTP6</accession>
<evidence type="ECO:0000313" key="4">
    <source>
        <dbReference type="Proteomes" id="UP000663870"/>
    </source>
</evidence>
<evidence type="ECO:0000313" key="3">
    <source>
        <dbReference type="EMBL" id="CAF0904321.1"/>
    </source>
</evidence>
<dbReference type="EMBL" id="CAJNOH010000090">
    <property type="protein sequence ID" value="CAF0858082.1"/>
    <property type="molecule type" value="Genomic_DNA"/>
</dbReference>
<protein>
    <submittedName>
        <fullName evidence="3">Uncharacterized protein</fullName>
    </submittedName>
</protein>
<dbReference type="Proteomes" id="UP000663870">
    <property type="component" value="Unassembled WGS sequence"/>
</dbReference>
<name>A0A813ZTP6_9BILA</name>
<dbReference type="InterPro" id="IPR006623">
    <property type="entry name" value="THEG"/>
</dbReference>
<dbReference type="PANTHER" id="PTHR15901">
    <property type="entry name" value="TESTICULAR HAPLOID EXPRESSED GENE PROTEIN"/>
    <property type="match status" value="1"/>
</dbReference>